<keyword evidence="3" id="KW-0863">Zinc-finger</keyword>
<evidence type="ECO:0000256" key="2">
    <source>
        <dbReference type="ARBA" id="ARBA00022723"/>
    </source>
</evidence>
<evidence type="ECO:0000256" key="4">
    <source>
        <dbReference type="ARBA" id="ARBA00022833"/>
    </source>
</evidence>
<dbReference type="InterPro" id="IPR001965">
    <property type="entry name" value="Znf_PHD"/>
</dbReference>
<evidence type="ECO:0000256" key="1">
    <source>
        <dbReference type="ARBA" id="ARBA00004123"/>
    </source>
</evidence>
<keyword evidence="2" id="KW-0479">Metal-binding</keyword>
<dbReference type="GO" id="GO:0008270">
    <property type="term" value="F:zinc ion binding"/>
    <property type="evidence" value="ECO:0007669"/>
    <property type="project" value="UniProtKB-KW"/>
</dbReference>
<keyword evidence="9" id="KW-1185">Reference proteome</keyword>
<sequence length="548" mass="60175">MRPESRSSDLQCVLCEITDETEITGPLSCKEGIAAHQNCLLYASGIYCKNSPTFDDLFGFDVDDVKDEYKRGRKLTCAYCKRKGATAGCEVKSCKRSYHYPCAQKARALPEEDQSNGTFTLYCEKHNPHASSGDSEKGSAKVCPSSSGRKSLETGEQDSSRGGSEQSCTPLSSHPKPSCSIVSSSAKLQSPSFVLLFPLSDSETPPRRSQSRKRKFPEASFDSDETQSIIDPMFAPVESEHEDSIPPVQNTQPPLDSEDRSRDNKEPRKGINYALSGDDEVCNDSDFESQSLLKTEYHHDNVLFTVIADSGPSIESVADNNSDPCSPAEPSPADTPLIKFDQSVSAQEQTADLHSNITIPENSPVRARLSFDFPQSGGATDKSSSVQEVLCGDLPIKVKGCKSQEIPPLMTNELKGSHVKCPHDHPLDLTAPGGCCMAHVEFCEPVGHVGVSDSGAALFWRRCNEVGCTEDIFTELTRQLTCLAERVQNRHATQQDYAVSLKILEASGKLPAIFRQVEQDLENQERELQRKREALRDVKAVLDENKLI</sequence>
<evidence type="ECO:0000313" key="9">
    <source>
        <dbReference type="Proteomes" id="UP000221080"/>
    </source>
</evidence>
<dbReference type="Gene3D" id="3.30.40.10">
    <property type="entry name" value="Zinc/RING finger domain, C3HC4 (zinc finger)"/>
    <property type="match status" value="1"/>
</dbReference>
<evidence type="ECO:0000259" key="8">
    <source>
        <dbReference type="PROSITE" id="PS51805"/>
    </source>
</evidence>
<feature type="region of interest" description="Disordered" evidence="7">
    <location>
        <begin position="128"/>
        <end position="183"/>
    </location>
</feature>
<dbReference type="InterPro" id="IPR013083">
    <property type="entry name" value="Znf_RING/FYVE/PHD"/>
</dbReference>
<dbReference type="GeneID" id="108266236"/>
<organism evidence="9 10">
    <name type="scientific">Ictalurus punctatus</name>
    <name type="common">Channel catfish</name>
    <name type="synonym">Silurus punctatus</name>
    <dbReference type="NCBI Taxonomy" id="7998"/>
    <lineage>
        <taxon>Eukaryota</taxon>
        <taxon>Metazoa</taxon>
        <taxon>Chordata</taxon>
        <taxon>Craniata</taxon>
        <taxon>Vertebrata</taxon>
        <taxon>Euteleostomi</taxon>
        <taxon>Actinopterygii</taxon>
        <taxon>Neopterygii</taxon>
        <taxon>Teleostei</taxon>
        <taxon>Ostariophysi</taxon>
        <taxon>Siluriformes</taxon>
        <taxon>Ictaluridae</taxon>
        <taxon>Ictalurus</taxon>
    </lineage>
</organism>
<dbReference type="PROSITE" id="PS51805">
    <property type="entry name" value="EPHD"/>
    <property type="match status" value="1"/>
</dbReference>
<feature type="region of interest" description="Disordered" evidence="7">
    <location>
        <begin position="198"/>
        <end position="277"/>
    </location>
</feature>
<feature type="coiled-coil region" evidence="6">
    <location>
        <begin position="514"/>
        <end position="545"/>
    </location>
</feature>
<evidence type="ECO:0000256" key="5">
    <source>
        <dbReference type="ARBA" id="ARBA00023242"/>
    </source>
</evidence>
<dbReference type="InterPro" id="IPR034732">
    <property type="entry name" value="EPHD"/>
</dbReference>
<feature type="domain" description="PHD-type" evidence="8">
    <location>
        <begin position="9"/>
        <end position="127"/>
    </location>
</feature>
<keyword evidence="5" id="KW-0539">Nucleus</keyword>
<dbReference type="InterPro" id="IPR051188">
    <property type="entry name" value="PHD-type_Zinc_Finger"/>
</dbReference>
<dbReference type="KEGG" id="ipu:108266236"/>
<evidence type="ECO:0000313" key="10">
    <source>
        <dbReference type="RefSeq" id="XP_017324792.1"/>
    </source>
</evidence>
<dbReference type="PANTHER" id="PTHR12420">
    <property type="entry name" value="PHD FINGER PROTEIN"/>
    <property type="match status" value="1"/>
</dbReference>
<keyword evidence="6" id="KW-0175">Coiled coil</keyword>
<dbReference type="RefSeq" id="XP_017324792.1">
    <property type="nucleotide sequence ID" value="XM_017469303.3"/>
</dbReference>
<accession>A0A2D0R2E4</accession>
<dbReference type="Proteomes" id="UP000221080">
    <property type="component" value="Chromosome 6"/>
</dbReference>
<dbReference type="OrthoDB" id="512616at2759"/>
<proteinExistence type="predicted"/>
<dbReference type="PANTHER" id="PTHR12420:SF4">
    <property type="entry name" value="PHD FINGER PROTEIN 11"/>
    <property type="match status" value="1"/>
</dbReference>
<name>A0A2D0R2E4_ICTPU</name>
<dbReference type="CTD" id="51131"/>
<dbReference type="SMART" id="SM00249">
    <property type="entry name" value="PHD"/>
    <property type="match status" value="1"/>
</dbReference>
<gene>
    <name evidence="10" type="primary">phf11</name>
</gene>
<protein>
    <submittedName>
        <fullName evidence="10">Uncharacterized protein phf11 isoform X1</fullName>
    </submittedName>
</protein>
<reference evidence="10" key="2">
    <citation type="submission" date="2025-08" db="UniProtKB">
        <authorList>
            <consortium name="RefSeq"/>
        </authorList>
    </citation>
    <scope>IDENTIFICATION</scope>
    <source>
        <tissue evidence="10">Blood</tissue>
    </source>
</reference>
<dbReference type="AlphaFoldDB" id="A0A2D0R2E4"/>
<keyword evidence="4" id="KW-0862">Zinc</keyword>
<feature type="compositionally biased region" description="Basic and acidic residues" evidence="7">
    <location>
        <begin position="257"/>
        <end position="269"/>
    </location>
</feature>
<evidence type="ECO:0000256" key="7">
    <source>
        <dbReference type="SAM" id="MobiDB-lite"/>
    </source>
</evidence>
<feature type="compositionally biased region" description="Polar residues" evidence="7">
    <location>
        <begin position="160"/>
        <end position="172"/>
    </location>
</feature>
<evidence type="ECO:0000256" key="6">
    <source>
        <dbReference type="SAM" id="Coils"/>
    </source>
</evidence>
<dbReference type="Pfam" id="PF13771">
    <property type="entry name" value="zf-HC5HC2H"/>
    <property type="match status" value="1"/>
</dbReference>
<comment type="subcellular location">
    <subcellularLocation>
        <location evidence="1">Nucleus</location>
    </subcellularLocation>
</comment>
<evidence type="ECO:0000256" key="3">
    <source>
        <dbReference type="ARBA" id="ARBA00022771"/>
    </source>
</evidence>
<reference evidence="9" key="1">
    <citation type="journal article" date="2016" name="Nat. Commun.">
        <title>The channel catfish genome sequence provides insights into the evolution of scale formation in teleosts.</title>
        <authorList>
            <person name="Liu Z."/>
            <person name="Liu S."/>
            <person name="Yao J."/>
            <person name="Bao L."/>
            <person name="Zhang J."/>
            <person name="Li Y."/>
            <person name="Jiang C."/>
            <person name="Sun L."/>
            <person name="Wang R."/>
            <person name="Zhang Y."/>
            <person name="Zhou T."/>
            <person name="Zeng Q."/>
            <person name="Fu Q."/>
            <person name="Gao S."/>
            <person name="Li N."/>
            <person name="Koren S."/>
            <person name="Jiang Y."/>
            <person name="Zimin A."/>
            <person name="Xu P."/>
            <person name="Phillippy A.M."/>
            <person name="Geng X."/>
            <person name="Song L."/>
            <person name="Sun F."/>
            <person name="Li C."/>
            <person name="Wang X."/>
            <person name="Chen A."/>
            <person name="Jin Y."/>
            <person name="Yuan Z."/>
            <person name="Yang Y."/>
            <person name="Tan S."/>
            <person name="Peatman E."/>
            <person name="Lu J."/>
            <person name="Qin Z."/>
            <person name="Dunham R."/>
            <person name="Li Z."/>
            <person name="Sonstegard T."/>
            <person name="Feng J."/>
            <person name="Danzmann R.G."/>
            <person name="Schroeder S."/>
            <person name="Scheffler B."/>
            <person name="Duke M.V."/>
            <person name="Ballard L."/>
            <person name="Kucuktas H."/>
            <person name="Kaltenboeck L."/>
            <person name="Liu H."/>
            <person name="Armbruster J."/>
            <person name="Xie Y."/>
            <person name="Kirby M.L."/>
            <person name="Tian Y."/>
            <person name="Flanagan M.E."/>
            <person name="Mu W."/>
            <person name="Waldbieser G.C."/>
        </authorList>
    </citation>
    <scope>NUCLEOTIDE SEQUENCE [LARGE SCALE GENOMIC DNA]</scope>
    <source>
        <strain evidence="9">SDA103</strain>
    </source>
</reference>
<dbReference type="GO" id="GO:0005634">
    <property type="term" value="C:nucleus"/>
    <property type="evidence" value="ECO:0007669"/>
    <property type="project" value="UniProtKB-SubCell"/>
</dbReference>